<dbReference type="SUPFAM" id="SSF57903">
    <property type="entry name" value="FYVE/PHD zinc finger"/>
    <property type="match status" value="1"/>
</dbReference>
<dbReference type="GO" id="GO:0030864">
    <property type="term" value="C:cortical actin cytoskeleton"/>
    <property type="evidence" value="ECO:0007669"/>
    <property type="project" value="TreeGrafter"/>
</dbReference>
<dbReference type="Pfam" id="PF02318">
    <property type="entry name" value="FYVE_2"/>
    <property type="match status" value="1"/>
</dbReference>
<evidence type="ECO:0000313" key="9">
    <source>
        <dbReference type="EMBL" id="KAF6475322.1"/>
    </source>
</evidence>
<dbReference type="EMBL" id="JACASE010000004">
    <property type="protein sequence ID" value="KAF6475322.1"/>
    <property type="molecule type" value="Genomic_DNA"/>
</dbReference>
<dbReference type="GO" id="GO:0003779">
    <property type="term" value="F:actin binding"/>
    <property type="evidence" value="ECO:0007669"/>
    <property type="project" value="TreeGrafter"/>
</dbReference>
<feature type="compositionally biased region" description="Low complexity" evidence="7">
    <location>
        <begin position="450"/>
        <end position="461"/>
    </location>
</feature>
<evidence type="ECO:0000256" key="7">
    <source>
        <dbReference type="SAM" id="MobiDB-lite"/>
    </source>
</evidence>
<dbReference type="PANTHER" id="PTHR14555:SF6">
    <property type="entry name" value="RAB EFFECTOR MYRIP"/>
    <property type="match status" value="1"/>
</dbReference>
<feature type="compositionally biased region" description="Basic and acidic residues" evidence="7">
    <location>
        <begin position="604"/>
        <end position="614"/>
    </location>
</feature>
<organism evidence="9 10">
    <name type="scientific">Rousettus aegyptiacus</name>
    <name type="common">Egyptian fruit bat</name>
    <name type="synonym">Pteropus aegyptiacus</name>
    <dbReference type="NCBI Taxonomy" id="9407"/>
    <lineage>
        <taxon>Eukaryota</taxon>
        <taxon>Metazoa</taxon>
        <taxon>Chordata</taxon>
        <taxon>Craniata</taxon>
        <taxon>Vertebrata</taxon>
        <taxon>Euteleostomi</taxon>
        <taxon>Mammalia</taxon>
        <taxon>Eutheria</taxon>
        <taxon>Laurasiatheria</taxon>
        <taxon>Chiroptera</taxon>
        <taxon>Yinpterochiroptera</taxon>
        <taxon>Pteropodoidea</taxon>
        <taxon>Pteropodidae</taxon>
        <taxon>Rousettinae</taxon>
        <taxon>Rousettus</taxon>
    </lineage>
</organism>
<evidence type="ECO:0000256" key="4">
    <source>
        <dbReference type="ARBA" id="ARBA00022771"/>
    </source>
</evidence>
<dbReference type="GO" id="GO:0008270">
    <property type="term" value="F:zinc ion binding"/>
    <property type="evidence" value="ECO:0007669"/>
    <property type="project" value="UniProtKB-KW"/>
</dbReference>
<dbReference type="InterPro" id="IPR013083">
    <property type="entry name" value="Znf_RING/FYVE/PHD"/>
</dbReference>
<name>A0A7J8HUC4_ROUAE</name>
<keyword evidence="5" id="KW-0862">Zinc</keyword>
<keyword evidence="4" id="KW-0863">Zinc-finger</keyword>
<dbReference type="GO" id="GO:0006886">
    <property type="term" value="P:intracellular protein transport"/>
    <property type="evidence" value="ECO:0007669"/>
    <property type="project" value="InterPro"/>
</dbReference>
<dbReference type="InterPro" id="IPR041282">
    <property type="entry name" value="FYVE_2"/>
</dbReference>
<evidence type="ECO:0000313" key="10">
    <source>
        <dbReference type="Proteomes" id="UP000593571"/>
    </source>
</evidence>
<dbReference type="InterPro" id="IPR011011">
    <property type="entry name" value="Znf_FYVE_PHD"/>
</dbReference>
<accession>A0A7J8HUC4</accession>
<feature type="region of interest" description="Disordered" evidence="7">
    <location>
        <begin position="247"/>
        <end position="626"/>
    </location>
</feature>
<evidence type="ECO:0000256" key="1">
    <source>
        <dbReference type="ARBA" id="ARBA00004556"/>
    </source>
</evidence>
<feature type="compositionally biased region" description="Polar residues" evidence="7">
    <location>
        <begin position="784"/>
        <end position="793"/>
    </location>
</feature>
<comment type="caution">
    <text evidence="9">The sequence shown here is derived from an EMBL/GenBank/DDBJ whole genome shotgun (WGS) entry which is preliminary data.</text>
</comment>
<gene>
    <name evidence="9" type="ORF">HJG63_013840</name>
</gene>
<dbReference type="InterPro" id="IPR051745">
    <property type="entry name" value="Intracell_Transport_Effector"/>
</dbReference>
<protein>
    <submittedName>
        <fullName evidence="9">Myosin VIIA and Rab interacting protein</fullName>
    </submittedName>
</protein>
<dbReference type="FunFam" id="3.30.40.10:FF:000018">
    <property type="entry name" value="Synaptotagmin-like 5, isoform CRA_a"/>
    <property type="match status" value="1"/>
</dbReference>
<feature type="domain" description="RabBD" evidence="8">
    <location>
        <begin position="4"/>
        <end position="124"/>
    </location>
</feature>
<evidence type="ECO:0000256" key="6">
    <source>
        <dbReference type="SAM" id="Coils"/>
    </source>
</evidence>
<dbReference type="Gene3D" id="3.30.40.10">
    <property type="entry name" value="Zinc/RING finger domain, C3HC4 (zinc finger)"/>
    <property type="match status" value="1"/>
</dbReference>
<dbReference type="InterPro" id="IPR006788">
    <property type="entry name" value="Myrip/Melanophilin"/>
</dbReference>
<keyword evidence="6" id="KW-0175">Coiled coil</keyword>
<dbReference type="AlphaFoldDB" id="A0A7J8HUC4"/>
<feature type="compositionally biased region" description="Polar residues" evidence="7">
    <location>
        <begin position="551"/>
        <end position="563"/>
    </location>
</feature>
<dbReference type="GO" id="GO:0048471">
    <property type="term" value="C:perinuclear region of cytoplasm"/>
    <property type="evidence" value="ECO:0007669"/>
    <property type="project" value="UniProtKB-SubCell"/>
</dbReference>
<reference evidence="9 10" key="1">
    <citation type="journal article" date="2020" name="Nature">
        <title>Six reference-quality genomes reveal evolution of bat adaptations.</title>
        <authorList>
            <person name="Jebb D."/>
            <person name="Huang Z."/>
            <person name="Pippel M."/>
            <person name="Hughes G.M."/>
            <person name="Lavrichenko K."/>
            <person name="Devanna P."/>
            <person name="Winkler S."/>
            <person name="Jermiin L.S."/>
            <person name="Skirmuntt E.C."/>
            <person name="Katzourakis A."/>
            <person name="Burkitt-Gray L."/>
            <person name="Ray D.A."/>
            <person name="Sullivan K.A.M."/>
            <person name="Roscito J.G."/>
            <person name="Kirilenko B.M."/>
            <person name="Davalos L.M."/>
            <person name="Corthals A.P."/>
            <person name="Power M.L."/>
            <person name="Jones G."/>
            <person name="Ransome R.D."/>
            <person name="Dechmann D.K.N."/>
            <person name="Locatelli A.G."/>
            <person name="Puechmaille S.J."/>
            <person name="Fedrigo O."/>
            <person name="Jarvis E.D."/>
            <person name="Hiller M."/>
            <person name="Vernes S.C."/>
            <person name="Myers E.W."/>
            <person name="Teeling E.C."/>
        </authorList>
    </citation>
    <scope>NUCLEOTIDE SEQUENCE [LARGE SCALE GENOMIC DNA]</scope>
    <source>
        <strain evidence="9">MRouAeg1</strain>
        <tissue evidence="9">Muscle</tissue>
    </source>
</reference>
<dbReference type="GO" id="GO:0031267">
    <property type="term" value="F:small GTPase binding"/>
    <property type="evidence" value="ECO:0007669"/>
    <property type="project" value="InterPro"/>
</dbReference>
<feature type="compositionally biased region" description="Acidic residues" evidence="7">
    <location>
        <begin position="390"/>
        <end position="400"/>
    </location>
</feature>
<dbReference type="GO" id="GO:0017022">
    <property type="term" value="F:myosin binding"/>
    <property type="evidence" value="ECO:0007669"/>
    <property type="project" value="TreeGrafter"/>
</dbReference>
<dbReference type="PANTHER" id="PTHR14555">
    <property type="entry name" value="MYELIN-ASSOCIATED OLIGODENDROCYTIC BASIC PROTEIN MOBP -RELATED"/>
    <property type="match status" value="1"/>
</dbReference>
<keyword evidence="10" id="KW-1185">Reference proteome</keyword>
<evidence type="ECO:0000256" key="5">
    <source>
        <dbReference type="ARBA" id="ARBA00022833"/>
    </source>
</evidence>
<sequence>MGRKLDLSGLTDDETEHVLQVVQRDFNLRKKEEERLSELKQKLDEEGSRCSILSKHRKFVEHCCMRCCAPFTFLVNSRRRCGDCAFNVCKSCCSYQKHEKVWVCCVCQQARLLRTQSLEWFYNNVKSRFKRFGSAKVLKNLYRKHRLESGACFDILGGSFFEANLENEGSISGSESTFYKQSEGHSVMDTLAVALRVAEEAIEEAISKAEAYGDSLDKQHEASYLRDHKEELTEELATTILQKIIRKQKSRSEQQTEEEPGWPQPPRCSAKAADEGTTASAGGHRPSSSFWSAFSVPRGGAPKTSSLEAATRQPGDQAQQPRGESALPSWTSVDRLDETDLAPVLQSPDGNWVALKDGTLPPPRLLAKPKSGTFQALEVASSVTSAYDEMGSDSEEDFDWSEALSTLCPRPRGLTRKPQPQPTRTQGSDQGPPAISASSRLSPHPEAMCSDSETSSAGSSREAGRRARLSWVQRKAPRNPVAEKMRLQGELDVNFNPQAAGRETSDSSEPEEAPHAADRRARRWRRARVGSEEPSKEPPSPDARSQELDTHQVSGDLSETELSSEARHPQTGTDITEEKVRSRSFKLAMKMSEKETSSGEDQESEPKTESENQKESLSSEDNSQSVQEELKKKYSAVSLCNISTEVLKVINATEELIAESAGSWEFPFGFPEREKGTFPLGTDQVRLDEQLTSLEENVYLAAGTVYGLEGQLNELEDAARCIHGGTGETELADLEDQVATAAAQVHHAELQITDIESRISALTIAGLNIAPCVRLTRKRDQKQRNQVQTIDTSRQQRRKLPAPPVKAENSEASSVTAIKTFNRNFILQGSSTNKTKESKSTTEDAMVNVISALISVTVTVDGTSIP</sequence>
<dbReference type="PROSITE" id="PS50916">
    <property type="entry name" value="RABBD"/>
    <property type="match status" value="1"/>
</dbReference>
<evidence type="ECO:0000259" key="8">
    <source>
        <dbReference type="PROSITE" id="PS50916"/>
    </source>
</evidence>
<dbReference type="Proteomes" id="UP000593571">
    <property type="component" value="Unassembled WGS sequence"/>
</dbReference>
<feature type="compositionally biased region" description="Polar residues" evidence="7">
    <location>
        <begin position="303"/>
        <end position="332"/>
    </location>
</feature>
<evidence type="ECO:0000256" key="2">
    <source>
        <dbReference type="ARBA" id="ARBA00022490"/>
    </source>
</evidence>
<feature type="region of interest" description="Disordered" evidence="7">
    <location>
        <begin position="778"/>
        <end position="813"/>
    </location>
</feature>
<keyword evidence="3" id="KW-0479">Metal-binding</keyword>
<evidence type="ECO:0000256" key="3">
    <source>
        <dbReference type="ARBA" id="ARBA00022723"/>
    </source>
</evidence>
<keyword evidence="2" id="KW-0963">Cytoplasm</keyword>
<comment type="subcellular location">
    <subcellularLocation>
        <location evidence="1">Cytoplasm</location>
        <location evidence="1">Perinuclear region</location>
    </subcellularLocation>
</comment>
<dbReference type="Pfam" id="PF04698">
    <property type="entry name" value="Rab_eff_C"/>
    <property type="match status" value="1"/>
</dbReference>
<dbReference type="InterPro" id="IPR010911">
    <property type="entry name" value="Rab_BD"/>
</dbReference>
<feature type="coiled-coil region" evidence="6">
    <location>
        <begin position="22"/>
        <end position="49"/>
    </location>
</feature>
<feature type="compositionally biased region" description="Polar residues" evidence="7">
    <location>
        <begin position="615"/>
        <end position="626"/>
    </location>
</feature>
<proteinExistence type="predicted"/>